<evidence type="ECO:0000313" key="1">
    <source>
        <dbReference type="EMBL" id="MCU7618493.1"/>
    </source>
</evidence>
<comment type="caution">
    <text evidence="1">The sequence shown here is derived from an EMBL/GenBank/DDBJ whole genome shotgun (WGS) entry which is preliminary data.</text>
</comment>
<name>A0ABT2W8E8_9FLAO</name>
<dbReference type="Pfam" id="PF13563">
    <property type="entry name" value="2_5_RNA_ligase2"/>
    <property type="match status" value="1"/>
</dbReference>
<keyword evidence="1" id="KW-0436">Ligase</keyword>
<gene>
    <name evidence="1" type="ORF">NZ698_14930</name>
</gene>
<protein>
    <submittedName>
        <fullName evidence="1">2'-5' RNA ligase family protein</fullName>
    </submittedName>
</protein>
<dbReference type="SUPFAM" id="SSF55144">
    <property type="entry name" value="LigT-like"/>
    <property type="match status" value="1"/>
</dbReference>
<organism evidence="1 2">
    <name type="scientific">Chryseobacterium edaphi</name>
    <dbReference type="NCBI Taxonomy" id="2976532"/>
    <lineage>
        <taxon>Bacteria</taxon>
        <taxon>Pseudomonadati</taxon>
        <taxon>Bacteroidota</taxon>
        <taxon>Flavobacteriia</taxon>
        <taxon>Flavobacteriales</taxon>
        <taxon>Weeksellaceae</taxon>
        <taxon>Chryseobacterium group</taxon>
        <taxon>Chryseobacterium</taxon>
    </lineage>
</organism>
<dbReference type="RefSeq" id="WP_263004006.1">
    <property type="nucleotide sequence ID" value="NZ_JAOTEM010000004.1"/>
</dbReference>
<dbReference type="Proteomes" id="UP001208649">
    <property type="component" value="Unassembled WGS sequence"/>
</dbReference>
<dbReference type="GO" id="GO:0016874">
    <property type="term" value="F:ligase activity"/>
    <property type="evidence" value="ECO:0007669"/>
    <property type="project" value="UniProtKB-KW"/>
</dbReference>
<accession>A0ABT2W8E8</accession>
<sequence length="234" mass="27708">MDFKNEAQEIYDQLYHTSKHFIRSGKIDIDQNLVHKKKDQRRGLSIIVRPDEHAANEISKFQEKLRSVDDGQYFQPIADLHTTILSVISAYDGFKLENIDPEQYSNVICESLKDHKPFTLTIHGVTCSEGAIMIQGFNHDERLQMLRENLRQSFQQSRLKNSIDSRYSLKTAHLTAVRYLRTLKDPLTYDHLIEKYRDYDFGAFEVSELEFVYHDWYQSRKIVKILRKIKLQHQ</sequence>
<proteinExistence type="predicted"/>
<evidence type="ECO:0000313" key="2">
    <source>
        <dbReference type="Proteomes" id="UP001208649"/>
    </source>
</evidence>
<reference evidence="2" key="1">
    <citation type="submission" date="2023-07" db="EMBL/GenBank/DDBJ databases">
        <title>Chryseobacterium sp. strain PBS4-4 Genome sequencing and assembly.</title>
        <authorList>
            <person name="Jung Y."/>
        </authorList>
    </citation>
    <scope>NUCLEOTIDE SEQUENCE [LARGE SCALE GENOMIC DNA]</scope>
    <source>
        <strain evidence="2">PBS4-4</strain>
    </source>
</reference>
<keyword evidence="2" id="KW-1185">Reference proteome</keyword>
<dbReference type="Gene3D" id="3.90.1140.10">
    <property type="entry name" value="Cyclic phosphodiesterase"/>
    <property type="match status" value="1"/>
</dbReference>
<dbReference type="InterPro" id="IPR009097">
    <property type="entry name" value="Cyclic_Pdiesterase"/>
</dbReference>
<dbReference type="EMBL" id="JAOTEM010000004">
    <property type="protein sequence ID" value="MCU7618493.1"/>
    <property type="molecule type" value="Genomic_DNA"/>
</dbReference>